<dbReference type="EMBL" id="CP121271">
    <property type="protein sequence ID" value="WMC87531.1"/>
    <property type="molecule type" value="Genomic_DNA"/>
</dbReference>
<dbReference type="EMBL" id="KP823601">
    <property type="protein sequence ID" value="AKV89087.1"/>
    <property type="molecule type" value="Genomic_DNA"/>
</dbReference>
<name>A0A0K1TP22_STRRO</name>
<sequence length="72" mass="7746">MQTTQNEKDLFEGYTAYTSAEELGLYDGKDAAPAFSPTIPWAIRATIITARSSQQCAAALGSLTAKTIEKKC</sequence>
<protein>
    <submittedName>
        <fullName evidence="1">Lexamycin structural protein</fullName>
    </submittedName>
    <submittedName>
        <fullName evidence="2">Lexapeptide family class V lantibiotic</fullName>
    </submittedName>
</protein>
<evidence type="ECO:0000313" key="2">
    <source>
        <dbReference type="EMBL" id="MFG6296673.1"/>
    </source>
</evidence>
<dbReference type="AlphaFoldDB" id="A0A0K1TP22"/>
<dbReference type="GeneID" id="90944170"/>
<reference evidence="1" key="1">
    <citation type="submission" date="2015-02" db="EMBL/GenBank/DDBJ databases">
        <title>Discovery of a novel antibiotic invisible to genome mining, by efficient functional screening of genomic libraries.</title>
        <authorList>
            <person name="Xu M."/>
            <person name="Wang Y."/>
            <person name="Zhao Z."/>
            <person name="Xu L."/>
            <person name="Chen X."/>
            <person name="Gao G."/>
            <person name="Han D."/>
            <person name="Liu L."/>
            <person name="Huang S.-X."/>
            <person name="He X."/>
            <person name="Lin S."/>
            <person name="Kang Q."/>
            <person name="Ou H.-Y."/>
            <person name="Zhou H."/>
            <person name="Pang X."/>
            <person name="Deng Z."/>
            <person name="Tao M."/>
        </authorList>
    </citation>
    <scope>NUCLEOTIDE SEQUENCE</scope>
    <source>
        <strain evidence="1">Sal35</strain>
    </source>
</reference>
<accession>A0A0K1TP22</accession>
<dbReference type="NCBIfam" id="NF038146">
    <property type="entry name" value="LxmA_leader"/>
    <property type="match status" value="1"/>
</dbReference>
<dbReference type="RefSeq" id="WP_019324892.1">
    <property type="nucleotide sequence ID" value="NZ_CP121271.1"/>
</dbReference>
<dbReference type="EMBL" id="JBIENY010000216">
    <property type="protein sequence ID" value="MFG6296673.1"/>
    <property type="molecule type" value="Genomic_DNA"/>
</dbReference>
<proteinExistence type="predicted"/>
<dbReference type="Proteomes" id="UP001605990">
    <property type="component" value="Unassembled WGS sequence"/>
</dbReference>
<evidence type="ECO:0000313" key="1">
    <source>
        <dbReference type="EMBL" id="AKV89087.1"/>
    </source>
</evidence>
<gene>
    <name evidence="1" type="primary">lxmA</name>
    <name evidence="2" type="ORF">ACGU38_15105</name>
    <name evidence="3" type="ORF">P7W03_19065</name>
</gene>
<keyword evidence="4" id="KW-1185">Reference proteome</keyword>
<dbReference type="InterPro" id="IPR049906">
    <property type="entry name" value="LxmA-like_leader"/>
</dbReference>
<organism evidence="1">
    <name type="scientific">Streptomyces rochei</name>
    <name type="common">Streptomyces parvullus</name>
    <dbReference type="NCBI Taxonomy" id="1928"/>
    <lineage>
        <taxon>Bacteria</taxon>
        <taxon>Bacillati</taxon>
        <taxon>Actinomycetota</taxon>
        <taxon>Actinomycetes</taxon>
        <taxon>Kitasatosporales</taxon>
        <taxon>Streptomycetaceae</taxon>
        <taxon>Streptomyces</taxon>
        <taxon>Streptomyces rochei group</taxon>
    </lineage>
</organism>
<reference evidence="3" key="2">
    <citation type="submission" date="2023-03" db="EMBL/GenBank/DDBJ databases">
        <title>Borrelidin-producing and root-colonizing Streptomyces rochei is a potent biopesticide for soil-borne oomycete-caused plant diseases.</title>
        <authorList>
            <person name="Zhou D."/>
            <person name="Wang X."/>
            <person name="Navarro-Munoz J.C."/>
            <person name="Li W."/>
            <person name="Li J."/>
            <person name="Jiu M."/>
            <person name="Deng S."/>
            <person name="Ye Y."/>
            <person name="Daly P."/>
            <person name="Wei L."/>
        </authorList>
    </citation>
    <scope>NUCLEOTIDE SEQUENCE</scope>
    <source>
        <strain evidence="3">JK1</strain>
    </source>
</reference>
<reference evidence="2 4" key="3">
    <citation type="submission" date="2024-10" db="EMBL/GenBank/DDBJ databases">
        <title>Draft genome assembly of a novel steroid transforming actinomycete isolated from African clawed frog Xenopus laevis.</title>
        <authorList>
            <person name="Bragin E."/>
            <person name="Kollerov V."/>
            <person name="Donova M.V."/>
        </authorList>
    </citation>
    <scope>NUCLEOTIDE SEQUENCE [LARGE SCALE GENOMIC DNA]</scope>
    <source>
        <strain evidence="2 4">MTOC-St3</strain>
    </source>
</reference>
<evidence type="ECO:0000313" key="3">
    <source>
        <dbReference type="EMBL" id="WMC87531.1"/>
    </source>
</evidence>
<evidence type="ECO:0000313" key="4">
    <source>
        <dbReference type="Proteomes" id="UP001605990"/>
    </source>
</evidence>
<dbReference type="Proteomes" id="UP001231701">
    <property type="component" value="Chromosome"/>
</dbReference>